<dbReference type="SUPFAM" id="SSF56524">
    <property type="entry name" value="Oxidoreductase molybdopterin-binding domain"/>
    <property type="match status" value="1"/>
</dbReference>
<reference evidence="2" key="1">
    <citation type="submission" date="2022-12" db="EMBL/GenBank/DDBJ databases">
        <title>Reference genome sequencing for broad-spectrum identification of bacterial and archaeal isolates by mass spectrometry.</title>
        <authorList>
            <person name="Sekiguchi Y."/>
            <person name="Tourlousse D.M."/>
        </authorList>
    </citation>
    <scope>NUCLEOTIDE SEQUENCE</scope>
    <source>
        <strain evidence="2">14</strain>
    </source>
</reference>
<accession>A0A9W6CY80</accession>
<name>A0A9W6CY80_9MICO</name>
<proteinExistence type="predicted"/>
<dbReference type="InterPro" id="IPR000572">
    <property type="entry name" value="OxRdtase_Mopterin-bd_dom"/>
</dbReference>
<dbReference type="InterPro" id="IPR006311">
    <property type="entry name" value="TAT_signal"/>
</dbReference>
<dbReference type="Gene3D" id="3.90.420.10">
    <property type="entry name" value="Oxidoreductase, molybdopterin-binding domain"/>
    <property type="match status" value="1"/>
</dbReference>
<dbReference type="PANTHER" id="PTHR43032:SF2">
    <property type="entry name" value="BLL0505 PROTEIN"/>
    <property type="match status" value="1"/>
</dbReference>
<sequence>MPDSGISRRALLATVATASVALVATTAGQTWAWLEPFNVFAPRRRGDGPQGLPVNRTAAQAGVADLARDPDWRLTVAHDGTEQAFTRDELAAMPQAEAVLPIACVEGWSTTAHWRGVRMAELLEAVGAPSGASVHITSLEPRGAFRTSEMGPEFARDPLTLVALELNGEVLDLEHGYPARIIAPARPGVVQTKWIDRIEVQA</sequence>
<dbReference type="PROSITE" id="PS51318">
    <property type="entry name" value="TAT"/>
    <property type="match status" value="1"/>
</dbReference>
<dbReference type="CDD" id="cd00321">
    <property type="entry name" value="SO_family_Moco"/>
    <property type="match status" value="1"/>
</dbReference>
<feature type="domain" description="Oxidoreductase molybdopterin-binding" evidence="1">
    <location>
        <begin position="69"/>
        <end position="201"/>
    </location>
</feature>
<dbReference type="Proteomes" id="UP001144396">
    <property type="component" value="Unassembled WGS sequence"/>
</dbReference>
<dbReference type="Pfam" id="PF00174">
    <property type="entry name" value="Oxidored_molyb"/>
    <property type="match status" value="1"/>
</dbReference>
<keyword evidence="3" id="KW-1185">Reference proteome</keyword>
<comment type="caution">
    <text evidence="2">The sequence shown here is derived from an EMBL/GenBank/DDBJ whole genome shotgun (WGS) entry which is preliminary data.</text>
</comment>
<dbReference type="RefSeq" id="WP_281885379.1">
    <property type="nucleotide sequence ID" value="NZ_BSDP01000001.1"/>
</dbReference>
<dbReference type="EMBL" id="BSDP01000001">
    <property type="protein sequence ID" value="GLI28206.1"/>
    <property type="molecule type" value="Genomic_DNA"/>
</dbReference>
<dbReference type="GO" id="GO:0016491">
    <property type="term" value="F:oxidoreductase activity"/>
    <property type="evidence" value="ECO:0007669"/>
    <property type="project" value="InterPro"/>
</dbReference>
<evidence type="ECO:0000313" key="2">
    <source>
        <dbReference type="EMBL" id="GLI28206.1"/>
    </source>
</evidence>
<dbReference type="AlphaFoldDB" id="A0A9W6CY80"/>
<evidence type="ECO:0000259" key="1">
    <source>
        <dbReference type="Pfam" id="PF00174"/>
    </source>
</evidence>
<dbReference type="PRINTS" id="PR00407">
    <property type="entry name" value="EUMOPTERIN"/>
</dbReference>
<gene>
    <name evidence="2" type="ORF">ARHIZOSPH14_24480</name>
</gene>
<evidence type="ECO:0000313" key="3">
    <source>
        <dbReference type="Proteomes" id="UP001144396"/>
    </source>
</evidence>
<protein>
    <recommendedName>
        <fullName evidence="1">Oxidoreductase molybdopterin-binding domain-containing protein</fullName>
    </recommendedName>
</protein>
<organism evidence="2 3">
    <name type="scientific">Agromyces rhizosphaerae</name>
    <dbReference type="NCBI Taxonomy" id="88374"/>
    <lineage>
        <taxon>Bacteria</taxon>
        <taxon>Bacillati</taxon>
        <taxon>Actinomycetota</taxon>
        <taxon>Actinomycetes</taxon>
        <taxon>Micrococcales</taxon>
        <taxon>Microbacteriaceae</taxon>
        <taxon>Agromyces</taxon>
    </lineage>
</organism>
<dbReference type="PANTHER" id="PTHR43032">
    <property type="entry name" value="PROTEIN-METHIONINE-SULFOXIDE REDUCTASE"/>
    <property type="match status" value="1"/>
</dbReference>
<dbReference type="InterPro" id="IPR036374">
    <property type="entry name" value="OxRdtase_Mopterin-bd_sf"/>
</dbReference>
<dbReference type="InterPro" id="IPR008335">
    <property type="entry name" value="Mopterin_OxRdtase_euk"/>
</dbReference>